<evidence type="ECO:0000259" key="2">
    <source>
        <dbReference type="Pfam" id="PF04894"/>
    </source>
</evidence>
<comment type="caution">
    <text evidence="1">Lacks conserved residue(s) required for the propagation of feature annotation.</text>
</comment>
<keyword evidence="1" id="KW-0234">DNA repair</keyword>
<comment type="similarity">
    <text evidence="1">Belongs to the Nre family.</text>
</comment>
<evidence type="ECO:0000313" key="4">
    <source>
        <dbReference type="EMBL" id="KZX11185.1"/>
    </source>
</evidence>
<reference evidence="4 5" key="1">
    <citation type="submission" date="2016-04" db="EMBL/GenBank/DDBJ databases">
        <title>Genome sequence of Methanobrevibacter curvatus DSM 11111.</title>
        <authorList>
            <person name="Poehlein A."/>
            <person name="Seedorf H."/>
            <person name="Daniel R."/>
        </authorList>
    </citation>
    <scope>NUCLEOTIDE SEQUENCE [LARGE SCALE GENOMIC DNA]</scope>
    <source>
        <strain evidence="4 5">DSM 11111</strain>
    </source>
</reference>
<dbReference type="OrthoDB" id="6609at2157"/>
<dbReference type="PANTHER" id="PTHR38136:SF2">
    <property type="entry name" value="DNA REPAIR PROTEIN"/>
    <property type="match status" value="1"/>
</dbReference>
<protein>
    <recommendedName>
        <fullName evidence="1">DNA repair protein</fullName>
    </recommendedName>
</protein>
<organism evidence="4 5">
    <name type="scientific">Methanobrevibacter curvatus</name>
    <dbReference type="NCBI Taxonomy" id="49547"/>
    <lineage>
        <taxon>Archaea</taxon>
        <taxon>Methanobacteriati</taxon>
        <taxon>Methanobacteriota</taxon>
        <taxon>Methanomada group</taxon>
        <taxon>Methanobacteria</taxon>
        <taxon>Methanobacteriales</taxon>
        <taxon>Methanobacteriaceae</taxon>
        <taxon>Methanobrevibacter</taxon>
    </lineage>
</organism>
<dbReference type="PANTHER" id="PTHR38136">
    <property type="entry name" value="DNA REPAIR PROTEIN"/>
    <property type="match status" value="1"/>
</dbReference>
<keyword evidence="1" id="KW-0227">DNA damage</keyword>
<dbReference type="Proteomes" id="UP000077245">
    <property type="component" value="Unassembled WGS sequence"/>
</dbReference>
<evidence type="ECO:0000313" key="5">
    <source>
        <dbReference type="Proteomes" id="UP000077245"/>
    </source>
</evidence>
<comment type="function">
    <text evidence="1">Involved in DNA damage repair.</text>
</comment>
<name>A0A162FCY0_9EURY</name>
<dbReference type="RefSeq" id="WP_067092078.1">
    <property type="nucleotide sequence ID" value="NZ_LWMV01000191.1"/>
</dbReference>
<dbReference type="InterPro" id="IPR006978">
    <property type="entry name" value="Nre_N"/>
</dbReference>
<feature type="domain" description="Archaeal Nre N-terminal" evidence="2">
    <location>
        <begin position="7"/>
        <end position="262"/>
    </location>
</feature>
<dbReference type="STRING" id="49547.MBCUR_14570"/>
<dbReference type="HAMAP" id="MF_02096">
    <property type="entry name" value="Nre"/>
    <property type="match status" value="1"/>
</dbReference>
<feature type="domain" description="Archaeal Nre C-terminal" evidence="3">
    <location>
        <begin position="277"/>
        <end position="386"/>
    </location>
</feature>
<comment type="caution">
    <text evidence="4">The sequence shown here is derived from an EMBL/GenBank/DDBJ whole genome shotgun (WGS) entry which is preliminary data.</text>
</comment>
<evidence type="ECO:0000256" key="1">
    <source>
        <dbReference type="HAMAP-Rule" id="MF_02096"/>
    </source>
</evidence>
<sequence length="395" mass="45791">MIKSKNAYLKKLTDKVKMKSIKVGKNLDGSTPPSVFIGRWSYPKVYAGPMMVGEHGDTTIMDSPEKWINENKTQEEIIDYRLNLVRGKQLISINDLENPFVEKLQEISLSSKSIDSEAKFGKIPRGMQLSEDSTPHGPSAVIEKFEIDNVRWDKQLEKSFYDTDLLSNDAIMNFHEKKIPFSSMQKAFSVGAFGLKKNRKLVPTRWSITACDSTIANNLLKEVRYYNTLDTYRIFEFSSLKNYYGIILLPGQWQYEWMEAFIQILGKEEMIFSDYETNTDKKEYSSVGGCYYTCKMAVLDYLAKNQLQSGVIVLREAYEGYVPLGVFNVRENIRHAMNSKYKEFETLKDSLNYLSSKLKIPLNKYTKQSDLLKELLQYKQTTLDSYFKKDKKYQV</sequence>
<dbReference type="AlphaFoldDB" id="A0A162FCY0"/>
<dbReference type="EMBL" id="LWMV01000191">
    <property type="protein sequence ID" value="KZX11185.1"/>
    <property type="molecule type" value="Genomic_DNA"/>
</dbReference>
<dbReference type="InterPro" id="IPR033167">
    <property type="entry name" value="Nre"/>
</dbReference>
<keyword evidence="5" id="KW-1185">Reference proteome</keyword>
<dbReference type="GO" id="GO:0006281">
    <property type="term" value="P:DNA repair"/>
    <property type="evidence" value="ECO:0007669"/>
    <property type="project" value="UniProtKB-UniRule"/>
</dbReference>
<dbReference type="Pfam" id="PF04895">
    <property type="entry name" value="Nre_C"/>
    <property type="match status" value="1"/>
</dbReference>
<gene>
    <name evidence="4" type="ORF">MBCUR_14570</name>
</gene>
<dbReference type="InterPro" id="IPR006979">
    <property type="entry name" value="Nre_C"/>
</dbReference>
<dbReference type="PATRIC" id="fig|49547.3.peg.1558"/>
<dbReference type="Pfam" id="PF04894">
    <property type="entry name" value="Nre_N"/>
    <property type="match status" value="1"/>
</dbReference>
<accession>A0A162FCY0</accession>
<evidence type="ECO:0000259" key="3">
    <source>
        <dbReference type="Pfam" id="PF04895"/>
    </source>
</evidence>
<proteinExistence type="inferred from homology"/>